<evidence type="ECO:0000313" key="2">
    <source>
        <dbReference type="EMBL" id="PZF77085.1"/>
    </source>
</evidence>
<dbReference type="InterPro" id="IPR003777">
    <property type="entry name" value="XdhC_CoxI"/>
</dbReference>
<keyword evidence="3" id="KW-1185">Reference proteome</keyword>
<proteinExistence type="predicted"/>
<dbReference type="AlphaFoldDB" id="A0A2W2ANS2"/>
<name>A0A2W2ANS2_9HYPH</name>
<dbReference type="PANTHER" id="PTHR30388">
    <property type="entry name" value="ALDEHYDE OXIDOREDUCTASE MOLYBDENUM COFACTOR ASSEMBLY PROTEIN"/>
    <property type="match status" value="1"/>
</dbReference>
<evidence type="ECO:0000259" key="1">
    <source>
        <dbReference type="Pfam" id="PF02625"/>
    </source>
</evidence>
<dbReference type="PANTHER" id="PTHR30388:SF4">
    <property type="entry name" value="MOLYBDENUM COFACTOR INSERTION CHAPERONE PAOD"/>
    <property type="match status" value="1"/>
</dbReference>
<dbReference type="InterPro" id="IPR052698">
    <property type="entry name" value="MoCofactor_Util/Proc"/>
</dbReference>
<dbReference type="EMBL" id="QKVK01000004">
    <property type="protein sequence ID" value="PZF77085.1"/>
    <property type="molecule type" value="Genomic_DNA"/>
</dbReference>
<protein>
    <submittedName>
        <fullName evidence="2">XdhC family protein</fullName>
    </submittedName>
</protein>
<dbReference type="RefSeq" id="WP_111198663.1">
    <property type="nucleotide sequence ID" value="NZ_QKVK01000004.1"/>
</dbReference>
<comment type="caution">
    <text evidence="2">The sequence shown here is derived from an EMBL/GenBank/DDBJ whole genome shotgun (WGS) entry which is preliminary data.</text>
</comment>
<evidence type="ECO:0000313" key="3">
    <source>
        <dbReference type="Proteomes" id="UP000248795"/>
    </source>
</evidence>
<accession>A0A2W2ANS2</accession>
<gene>
    <name evidence="2" type="ORF">DK847_10320</name>
</gene>
<organism evidence="2 3">
    <name type="scientific">Aestuariivirga litoralis</name>
    <dbReference type="NCBI Taxonomy" id="2650924"/>
    <lineage>
        <taxon>Bacteria</taxon>
        <taxon>Pseudomonadati</taxon>
        <taxon>Pseudomonadota</taxon>
        <taxon>Alphaproteobacteria</taxon>
        <taxon>Hyphomicrobiales</taxon>
        <taxon>Aestuariivirgaceae</taxon>
        <taxon>Aestuariivirga</taxon>
    </lineage>
</organism>
<feature type="domain" description="XdhC- CoxI" evidence="1">
    <location>
        <begin position="15"/>
        <end position="82"/>
    </location>
</feature>
<dbReference type="Proteomes" id="UP000248795">
    <property type="component" value="Unassembled WGS sequence"/>
</dbReference>
<sequence length="107" mass="11121">MAASDHTILEQAADWLRQGRKVALATVVETWGSAPQPIGSQLVIDDDGNFIGSVSGGCVEGAVVTEALDIIASGKPRLLQFGVADETAWKVGLACGGRIGVYVEPIQ</sequence>
<reference evidence="3" key="1">
    <citation type="submission" date="2018-06" db="EMBL/GenBank/DDBJ databases">
        <title>Aestuariibacter litoralis strain KCTC 52945T.</title>
        <authorList>
            <person name="Li X."/>
            <person name="Salam N."/>
            <person name="Li J.-L."/>
            <person name="Chen Y.-M."/>
            <person name="Yang Z.-W."/>
            <person name="Zhang L.-Y."/>
            <person name="Han M.-X."/>
            <person name="Xiao M."/>
            <person name="Li W.-J."/>
        </authorList>
    </citation>
    <scope>NUCLEOTIDE SEQUENCE [LARGE SCALE GENOMIC DNA]</scope>
    <source>
        <strain evidence="3">KCTC 52945</strain>
    </source>
</reference>
<dbReference type="Pfam" id="PF02625">
    <property type="entry name" value="XdhC_CoxI"/>
    <property type="match status" value="1"/>
</dbReference>